<feature type="domain" description="Protein kinase" evidence="1">
    <location>
        <begin position="1"/>
        <end position="201"/>
    </location>
</feature>
<dbReference type="PANTHER" id="PTHR48011:SF51">
    <property type="entry name" value="PROTEIN KINASE SUPERFAMILY PROTEIN"/>
    <property type="match status" value="1"/>
</dbReference>
<gene>
    <name evidence="3" type="primary">LOC111313569</name>
</gene>
<dbReference type="Gene3D" id="1.10.510.10">
    <property type="entry name" value="Transferase(Phosphotransferase) domain 1"/>
    <property type="match status" value="1"/>
</dbReference>
<evidence type="ECO:0000313" key="2">
    <source>
        <dbReference type="Proteomes" id="UP000515121"/>
    </source>
</evidence>
<accession>A0A6P6AYW8</accession>
<proteinExistence type="predicted"/>
<dbReference type="InterPro" id="IPR011009">
    <property type="entry name" value="Kinase-like_dom_sf"/>
</dbReference>
<dbReference type="RefSeq" id="XP_022769980.1">
    <property type="nucleotide sequence ID" value="XM_022914245.1"/>
</dbReference>
<dbReference type="SUPFAM" id="SSF56112">
    <property type="entry name" value="Protein kinase-like (PK-like)"/>
    <property type="match status" value="1"/>
</dbReference>
<evidence type="ECO:0000259" key="1">
    <source>
        <dbReference type="PROSITE" id="PS50011"/>
    </source>
</evidence>
<dbReference type="Proteomes" id="UP000515121">
    <property type="component" value="Unplaced"/>
</dbReference>
<keyword evidence="2" id="KW-1185">Reference proteome</keyword>
<sequence>MLSIDQGMLVYNLFLEYAPGGSLLDLMIEKYGGYIPECEAKCYARMLLEGVRDIQQRGCVHCALKPANILVYPPDQYGSINSLKIADFGLARLPGDRDMAEVGTFPGTPVYMPPETVFDGKISAALDIWSLGCIVLEMITGKTTMGISGPEAFGDQDCIFEISTKKTQTMSSTGKDLLMKCFARDPSERWTADMLLSHPFTLPEYPLWPSPTKSLHHAQVDSCPPSMVELDDVCLAIF</sequence>
<organism evidence="2 3">
    <name type="scientific">Durio zibethinus</name>
    <name type="common">Durian</name>
    <dbReference type="NCBI Taxonomy" id="66656"/>
    <lineage>
        <taxon>Eukaryota</taxon>
        <taxon>Viridiplantae</taxon>
        <taxon>Streptophyta</taxon>
        <taxon>Embryophyta</taxon>
        <taxon>Tracheophyta</taxon>
        <taxon>Spermatophyta</taxon>
        <taxon>Magnoliopsida</taxon>
        <taxon>eudicotyledons</taxon>
        <taxon>Gunneridae</taxon>
        <taxon>Pentapetalae</taxon>
        <taxon>rosids</taxon>
        <taxon>malvids</taxon>
        <taxon>Malvales</taxon>
        <taxon>Malvaceae</taxon>
        <taxon>Helicteroideae</taxon>
        <taxon>Durio</taxon>
    </lineage>
</organism>
<dbReference type="GO" id="GO:0007165">
    <property type="term" value="P:signal transduction"/>
    <property type="evidence" value="ECO:0007669"/>
    <property type="project" value="TreeGrafter"/>
</dbReference>
<dbReference type="OrthoDB" id="25592at2759"/>
<dbReference type="GO" id="GO:0004672">
    <property type="term" value="F:protein kinase activity"/>
    <property type="evidence" value="ECO:0007669"/>
    <property type="project" value="InterPro"/>
</dbReference>
<protein>
    <submittedName>
        <fullName evidence="3">Mitogen-activated protein kinase kinase kinase 2-like</fullName>
    </submittedName>
</protein>
<dbReference type="GeneID" id="111313569"/>
<name>A0A6P6AYW8_DURZI</name>
<dbReference type="KEGG" id="dzi:111313569"/>
<dbReference type="InterPro" id="IPR000719">
    <property type="entry name" value="Prot_kinase_dom"/>
</dbReference>
<dbReference type="AlphaFoldDB" id="A0A6P6AYW8"/>
<dbReference type="Pfam" id="PF00069">
    <property type="entry name" value="Pkinase"/>
    <property type="match status" value="1"/>
</dbReference>
<dbReference type="InterPro" id="IPR052751">
    <property type="entry name" value="Plant_MAPKKK"/>
</dbReference>
<reference evidence="3" key="1">
    <citation type="submission" date="2025-08" db="UniProtKB">
        <authorList>
            <consortium name="RefSeq"/>
        </authorList>
    </citation>
    <scope>IDENTIFICATION</scope>
    <source>
        <tissue evidence="3">Fruit stalk</tissue>
    </source>
</reference>
<dbReference type="PROSITE" id="PS50011">
    <property type="entry name" value="PROTEIN_KINASE_DOM"/>
    <property type="match status" value="1"/>
</dbReference>
<evidence type="ECO:0000313" key="3">
    <source>
        <dbReference type="RefSeq" id="XP_022769980.1"/>
    </source>
</evidence>
<dbReference type="GO" id="GO:0005524">
    <property type="term" value="F:ATP binding"/>
    <property type="evidence" value="ECO:0007669"/>
    <property type="project" value="InterPro"/>
</dbReference>
<dbReference type="PANTHER" id="PTHR48011">
    <property type="entry name" value="CCR4-NOT TRANSCRIPTIONAL COMPLEX SUBUNIT CAF120-RELATED"/>
    <property type="match status" value="1"/>
</dbReference>